<dbReference type="Gene3D" id="3.40.50.2000">
    <property type="entry name" value="Glycogen Phosphorylase B"/>
    <property type="match status" value="2"/>
</dbReference>
<protein>
    <submittedName>
        <fullName evidence="3">Uncharacterized protein</fullName>
    </submittedName>
</protein>
<evidence type="ECO:0000313" key="3">
    <source>
        <dbReference type="EMBL" id="CAB4187007.1"/>
    </source>
</evidence>
<dbReference type="EMBL" id="LR797502">
    <property type="protein sequence ID" value="CAB4221222.1"/>
    <property type="molecule type" value="Genomic_DNA"/>
</dbReference>
<reference evidence="3" key="1">
    <citation type="submission" date="2020-05" db="EMBL/GenBank/DDBJ databases">
        <authorList>
            <person name="Chiriac C."/>
            <person name="Salcher M."/>
            <person name="Ghai R."/>
            <person name="Kavagutti S V."/>
        </authorList>
    </citation>
    <scope>NUCLEOTIDE SEQUENCE</scope>
</reference>
<gene>
    <name evidence="3" type="ORF">UFOVP1146_353</name>
    <name evidence="4" type="ORF">UFOVP1638_212</name>
    <name evidence="1" type="ORF">UFOVP812_266</name>
    <name evidence="2" type="ORF">UFOVP818_299</name>
</gene>
<sequence length="335" mass="37764">MQKTIIHTCSSILIRPNGIVRYINAVIDLQRSQGHRVLLITDAKPTQVIRADRILYQDASSAYVPNFKDGHVWLQIDSGISATIRAVYDANIDRADLVIAHDLHSYLALEHRIDNGIFIQHETDVLTPDSRWSFLDDDYLARQCHIANNSNWRIGNTVASTHITPPRSVYTPIPFVPVAASSEPRSRDLLYVGDATLRKGAREFMALARKLGRRPTVITHEAAAELFTGADVYTFGLDQREEMYALMAQHRVAYISSRNECPGLVVPECLQFMPVVVNADYAWTDFVKGMGAQPVAGDQIPGAIEDLLKNPPRFDRRLLESWAWNARQIWNNFVA</sequence>
<dbReference type="EMBL" id="LR796776">
    <property type="protein sequence ID" value="CAB4165763.1"/>
    <property type="molecule type" value="Genomic_DNA"/>
</dbReference>
<name>A0A6J5QWS7_9CAUD</name>
<evidence type="ECO:0000313" key="2">
    <source>
        <dbReference type="EMBL" id="CAB4165763.1"/>
    </source>
</evidence>
<dbReference type="EMBL" id="LR796758">
    <property type="protein sequence ID" value="CAB4163997.1"/>
    <property type="molecule type" value="Genomic_DNA"/>
</dbReference>
<organism evidence="3">
    <name type="scientific">uncultured Caudovirales phage</name>
    <dbReference type="NCBI Taxonomy" id="2100421"/>
    <lineage>
        <taxon>Viruses</taxon>
        <taxon>Duplodnaviria</taxon>
        <taxon>Heunggongvirae</taxon>
        <taxon>Uroviricota</taxon>
        <taxon>Caudoviricetes</taxon>
        <taxon>Peduoviridae</taxon>
        <taxon>Maltschvirus</taxon>
        <taxon>Maltschvirus maltsch</taxon>
    </lineage>
</organism>
<evidence type="ECO:0000313" key="1">
    <source>
        <dbReference type="EMBL" id="CAB4163997.1"/>
    </source>
</evidence>
<dbReference type="SUPFAM" id="SSF53756">
    <property type="entry name" value="UDP-Glycosyltransferase/glycogen phosphorylase"/>
    <property type="match status" value="1"/>
</dbReference>
<proteinExistence type="predicted"/>
<dbReference type="EMBL" id="LR797099">
    <property type="protein sequence ID" value="CAB4187007.1"/>
    <property type="molecule type" value="Genomic_DNA"/>
</dbReference>
<evidence type="ECO:0000313" key="4">
    <source>
        <dbReference type="EMBL" id="CAB4221222.1"/>
    </source>
</evidence>
<accession>A0A6J5QWS7</accession>